<dbReference type="InterPro" id="IPR044066">
    <property type="entry name" value="TRIAD_supradom"/>
</dbReference>
<keyword evidence="4 7" id="KW-0863">Zinc-finger</keyword>
<evidence type="ECO:0008006" key="12">
    <source>
        <dbReference type="Google" id="ProtNLM"/>
    </source>
</evidence>
<organism evidence="10 11">
    <name type="scientific">Tothia fuscella</name>
    <dbReference type="NCBI Taxonomy" id="1048955"/>
    <lineage>
        <taxon>Eukaryota</taxon>
        <taxon>Fungi</taxon>
        <taxon>Dikarya</taxon>
        <taxon>Ascomycota</taxon>
        <taxon>Pezizomycotina</taxon>
        <taxon>Dothideomycetes</taxon>
        <taxon>Pleosporomycetidae</taxon>
        <taxon>Venturiales</taxon>
        <taxon>Cylindrosympodiaceae</taxon>
        <taxon>Tothia</taxon>
    </lineage>
</organism>
<name>A0A9P4NIG3_9PEZI</name>
<evidence type="ECO:0000256" key="7">
    <source>
        <dbReference type="PROSITE-ProRule" id="PRU00175"/>
    </source>
</evidence>
<dbReference type="GO" id="GO:0008270">
    <property type="term" value="F:zinc ion binding"/>
    <property type="evidence" value="ECO:0007669"/>
    <property type="project" value="UniProtKB-KW"/>
</dbReference>
<keyword evidence="3" id="KW-0677">Repeat</keyword>
<dbReference type="PANTHER" id="PTHR11685">
    <property type="entry name" value="RBR FAMILY RING FINGER AND IBR DOMAIN-CONTAINING"/>
    <property type="match status" value="1"/>
</dbReference>
<reference evidence="10" key="1">
    <citation type="journal article" date="2020" name="Stud. Mycol.">
        <title>101 Dothideomycetes genomes: a test case for predicting lifestyles and emergence of pathogens.</title>
        <authorList>
            <person name="Haridas S."/>
            <person name="Albert R."/>
            <person name="Binder M."/>
            <person name="Bloem J."/>
            <person name="Labutti K."/>
            <person name="Salamov A."/>
            <person name="Andreopoulos B."/>
            <person name="Baker S."/>
            <person name="Barry K."/>
            <person name="Bills G."/>
            <person name="Bluhm B."/>
            <person name="Cannon C."/>
            <person name="Castanera R."/>
            <person name="Culley D."/>
            <person name="Daum C."/>
            <person name="Ezra D."/>
            <person name="Gonzalez J."/>
            <person name="Henrissat B."/>
            <person name="Kuo A."/>
            <person name="Liang C."/>
            <person name="Lipzen A."/>
            <person name="Lutzoni F."/>
            <person name="Magnuson J."/>
            <person name="Mondo S."/>
            <person name="Nolan M."/>
            <person name="Ohm R."/>
            <person name="Pangilinan J."/>
            <person name="Park H.-J."/>
            <person name="Ramirez L."/>
            <person name="Alfaro M."/>
            <person name="Sun H."/>
            <person name="Tritt A."/>
            <person name="Yoshinaga Y."/>
            <person name="Zwiers L.-H."/>
            <person name="Turgeon B."/>
            <person name="Goodwin S."/>
            <person name="Spatafora J."/>
            <person name="Crous P."/>
            <person name="Grigoriev I."/>
        </authorList>
    </citation>
    <scope>NUCLEOTIDE SEQUENCE</scope>
    <source>
        <strain evidence="10">CBS 130266</strain>
    </source>
</reference>
<dbReference type="PROSITE" id="PS00518">
    <property type="entry name" value="ZF_RING_1"/>
    <property type="match status" value="1"/>
</dbReference>
<dbReference type="AlphaFoldDB" id="A0A9P4NIG3"/>
<dbReference type="CDD" id="cd22584">
    <property type="entry name" value="Rcat_RBR_unk"/>
    <property type="match status" value="1"/>
</dbReference>
<evidence type="ECO:0000256" key="2">
    <source>
        <dbReference type="ARBA" id="ARBA00022723"/>
    </source>
</evidence>
<accession>A0A9P4NIG3</accession>
<dbReference type="SUPFAM" id="SSF57850">
    <property type="entry name" value="RING/U-box"/>
    <property type="match status" value="2"/>
</dbReference>
<feature type="domain" description="RING-type" evidence="9">
    <location>
        <begin position="150"/>
        <end position="351"/>
    </location>
</feature>
<dbReference type="Gene3D" id="3.30.40.10">
    <property type="entry name" value="Zinc/RING finger domain, C3HC4 (zinc finger)"/>
    <property type="match status" value="1"/>
</dbReference>
<evidence type="ECO:0000313" key="11">
    <source>
        <dbReference type="Proteomes" id="UP000800235"/>
    </source>
</evidence>
<dbReference type="GO" id="GO:0004842">
    <property type="term" value="F:ubiquitin-protein transferase activity"/>
    <property type="evidence" value="ECO:0007669"/>
    <property type="project" value="InterPro"/>
</dbReference>
<keyword evidence="6" id="KW-0862">Zinc</keyword>
<evidence type="ECO:0000256" key="1">
    <source>
        <dbReference type="ARBA" id="ARBA00022679"/>
    </source>
</evidence>
<comment type="caution">
    <text evidence="10">The sequence shown here is derived from an EMBL/GenBank/DDBJ whole genome shotgun (WGS) entry which is preliminary data.</text>
</comment>
<dbReference type="OrthoDB" id="10009520at2759"/>
<keyword evidence="11" id="KW-1185">Reference proteome</keyword>
<gene>
    <name evidence="10" type="ORF">EJ08DRAFT_672707</name>
</gene>
<evidence type="ECO:0000313" key="10">
    <source>
        <dbReference type="EMBL" id="KAF2422873.1"/>
    </source>
</evidence>
<keyword evidence="1" id="KW-0808">Transferase</keyword>
<evidence type="ECO:0000259" key="8">
    <source>
        <dbReference type="PROSITE" id="PS50089"/>
    </source>
</evidence>
<dbReference type="EMBL" id="MU007087">
    <property type="protein sequence ID" value="KAF2422873.1"/>
    <property type="molecule type" value="Genomic_DNA"/>
</dbReference>
<keyword evidence="5" id="KW-0833">Ubl conjugation pathway</keyword>
<evidence type="ECO:0000259" key="9">
    <source>
        <dbReference type="PROSITE" id="PS51873"/>
    </source>
</evidence>
<dbReference type="InterPro" id="IPR031127">
    <property type="entry name" value="E3_UB_ligase_RBR"/>
</dbReference>
<dbReference type="Gene3D" id="1.20.120.1750">
    <property type="match status" value="1"/>
</dbReference>
<dbReference type="InterPro" id="IPR013083">
    <property type="entry name" value="Znf_RING/FYVE/PHD"/>
</dbReference>
<dbReference type="InterPro" id="IPR001841">
    <property type="entry name" value="Znf_RING"/>
</dbReference>
<dbReference type="InterPro" id="IPR017907">
    <property type="entry name" value="Znf_RING_CS"/>
</dbReference>
<proteinExistence type="predicted"/>
<dbReference type="GO" id="GO:0016567">
    <property type="term" value="P:protein ubiquitination"/>
    <property type="evidence" value="ECO:0007669"/>
    <property type="project" value="InterPro"/>
</dbReference>
<evidence type="ECO:0000256" key="3">
    <source>
        <dbReference type="ARBA" id="ARBA00022737"/>
    </source>
</evidence>
<feature type="domain" description="RING-type" evidence="8">
    <location>
        <begin position="154"/>
        <end position="198"/>
    </location>
</feature>
<dbReference type="PROSITE" id="PS50089">
    <property type="entry name" value="ZF_RING_2"/>
    <property type="match status" value="1"/>
</dbReference>
<dbReference type="Proteomes" id="UP000800235">
    <property type="component" value="Unassembled WGS sequence"/>
</dbReference>
<sequence>MAALALQLEELDCLTRTDKGKYAADSPPDSQMALLTFQEEMMQHLSFLNDVKIAHSFARAVDEDGPVIEELSRGDHQIVDDRQYAMRISGSDRELENPPAAAPLNLLAIDDGRSEYTDLLDRFLDEKEEGMAGPSVSYTERQKLVLEGLPFNKCVVCLDQFLVHEVLRLECKHVYCYGCMKQLFMRSTKDEGLFPPRCCKLPTPLILISGAFREQERAAFELATVEFSATNRTYCHVSACATFLLPSETEGTRAKCGQCSEFTCIICKSFFHEGECDKDSEFLATLSLGVTEGWQRCQKCGLMFDLFTGCFHMRCNCGHEVCFLCNMPWKTCDCREADEERLNAGGFLPVAERNRRVNQIRDVIRENHGCEHSRRFERVTYGAGRRGFRCEMCPARHWKYILRCRRCEVQVCEDCRRNRI</sequence>
<protein>
    <recommendedName>
        <fullName evidence="12">RING-type domain-containing protein</fullName>
    </recommendedName>
</protein>
<evidence type="ECO:0000256" key="4">
    <source>
        <dbReference type="ARBA" id="ARBA00022771"/>
    </source>
</evidence>
<dbReference type="PROSITE" id="PS51873">
    <property type="entry name" value="TRIAD"/>
    <property type="match status" value="1"/>
</dbReference>
<keyword evidence="2" id="KW-0479">Metal-binding</keyword>
<evidence type="ECO:0000256" key="6">
    <source>
        <dbReference type="ARBA" id="ARBA00022833"/>
    </source>
</evidence>
<evidence type="ECO:0000256" key="5">
    <source>
        <dbReference type="ARBA" id="ARBA00022786"/>
    </source>
</evidence>